<dbReference type="Pfam" id="PF00408">
    <property type="entry name" value="PGM_PMM_IV"/>
    <property type="match status" value="1"/>
</dbReference>
<dbReference type="Gene3D" id="3.40.120.10">
    <property type="entry name" value="Alpha-D-Glucose-1,6-Bisphosphate, subunit A, domain 3"/>
    <property type="match status" value="1"/>
</dbReference>
<reference evidence="3" key="1">
    <citation type="submission" date="2021-01" db="EMBL/GenBank/DDBJ databases">
        <authorList>
            <person name="Corre E."/>
            <person name="Pelletier E."/>
            <person name="Niang G."/>
            <person name="Scheremetjew M."/>
            <person name="Finn R."/>
            <person name="Kale V."/>
            <person name="Holt S."/>
            <person name="Cochrane G."/>
            <person name="Meng A."/>
            <person name="Brown T."/>
            <person name="Cohen L."/>
        </authorList>
    </citation>
    <scope>NUCLEOTIDE SEQUENCE</scope>
    <source>
        <strain evidence="3">ECT3854</strain>
    </source>
</reference>
<evidence type="ECO:0000313" key="3">
    <source>
        <dbReference type="EMBL" id="CAD8938966.1"/>
    </source>
</evidence>
<dbReference type="EMBL" id="HBFW01015710">
    <property type="protein sequence ID" value="CAD8938966.1"/>
    <property type="molecule type" value="Transcribed_RNA"/>
</dbReference>
<dbReference type="PANTHER" id="PTHR45955:SF1">
    <property type="entry name" value="PHOSPHOACETYLGLUCOSAMINE MUTASE"/>
    <property type="match status" value="1"/>
</dbReference>
<feature type="domain" description="Alpha-D-phosphohexomutase C-terminal" evidence="1">
    <location>
        <begin position="286"/>
        <end position="327"/>
    </location>
</feature>
<dbReference type="FunFam" id="3.30.310.50:FF:000003">
    <property type="entry name" value="Phosphoacetylglucosamine mutase"/>
    <property type="match status" value="1"/>
</dbReference>
<proteinExistence type="predicted"/>
<name>A0A7S1D7P3_CYCTE</name>
<dbReference type="Gene3D" id="3.30.310.50">
    <property type="entry name" value="Alpha-D-phosphohexomutase, C-terminal domain"/>
    <property type="match status" value="1"/>
</dbReference>
<dbReference type="SUPFAM" id="SSF53738">
    <property type="entry name" value="Phosphoglucomutase, first 3 domains"/>
    <property type="match status" value="1"/>
</dbReference>
<dbReference type="SUPFAM" id="SSF55957">
    <property type="entry name" value="Phosphoglucomutase, C-terminal domain"/>
    <property type="match status" value="1"/>
</dbReference>
<feature type="domain" description="Phosphoacetylglucosamine mutase AMG1" evidence="2">
    <location>
        <begin position="93"/>
        <end position="236"/>
    </location>
</feature>
<dbReference type="InterPro" id="IPR036900">
    <property type="entry name" value="A-D-PHexomutase_C_sf"/>
</dbReference>
<dbReference type="GO" id="GO:0005975">
    <property type="term" value="P:carbohydrate metabolic process"/>
    <property type="evidence" value="ECO:0007669"/>
    <property type="project" value="InterPro"/>
</dbReference>
<sequence>MVVDCACGVGYAHVVRLNNTLQRMGAKRVLKACNGPEDGPLNVGCGSEHVQKGISPPKWYSDTPEAFYAASLDGDSDRIVFFSQVKDEFALLDGDKIAVLICDFLQQEVASLKKAVGDSLPPLRLGVVQTAYANGASTKYLKSVLGEENVLIAKTGVKHVHAAAHDAFDIGVYFEANGHGTVLFGDKFYSCLAHADTVARGNIALQRLQLLPALINQAVGDALCDLLLVDAILQLQQRDILQWNGLYQDLPSRQCKVQVEDRTMIKTNANETRCTSPPELQDELDKAMEAAGPGARCFVRPSGTENVVRVYAEAATSAETDALATKAASLVHSICAGIGTPPSFTSSNL</sequence>
<dbReference type="InterPro" id="IPR049022">
    <property type="entry name" value="AMG1_III"/>
</dbReference>
<evidence type="ECO:0008006" key="4">
    <source>
        <dbReference type="Google" id="ProtNLM"/>
    </source>
</evidence>
<dbReference type="GO" id="GO:0006048">
    <property type="term" value="P:UDP-N-acetylglucosamine biosynthetic process"/>
    <property type="evidence" value="ECO:0007669"/>
    <property type="project" value="TreeGrafter"/>
</dbReference>
<dbReference type="PANTHER" id="PTHR45955">
    <property type="entry name" value="PHOSPHOACETYLGLUCOSAMINE MUTASE"/>
    <property type="match status" value="1"/>
</dbReference>
<dbReference type="AlphaFoldDB" id="A0A7S1D7P3"/>
<dbReference type="InterPro" id="IPR016055">
    <property type="entry name" value="A-D-PHexomutase_a/b/a-I/II/III"/>
</dbReference>
<protein>
    <recommendedName>
        <fullName evidence="4">Alpha-D-phosphohexomutase C-terminal domain-containing protein</fullName>
    </recommendedName>
</protein>
<evidence type="ECO:0000259" key="1">
    <source>
        <dbReference type="Pfam" id="PF00408"/>
    </source>
</evidence>
<dbReference type="Pfam" id="PF21404">
    <property type="entry name" value="AMG1_III"/>
    <property type="match status" value="1"/>
</dbReference>
<dbReference type="GO" id="GO:0004610">
    <property type="term" value="F:phosphoacetylglucosamine mutase activity"/>
    <property type="evidence" value="ECO:0007669"/>
    <property type="project" value="TreeGrafter"/>
</dbReference>
<dbReference type="InterPro" id="IPR005843">
    <property type="entry name" value="A-D-PHexomutase_C"/>
</dbReference>
<evidence type="ECO:0000259" key="2">
    <source>
        <dbReference type="Pfam" id="PF21404"/>
    </source>
</evidence>
<organism evidence="3">
    <name type="scientific">Cyclophora tenuis</name>
    <name type="common">Marine diatom</name>
    <dbReference type="NCBI Taxonomy" id="216820"/>
    <lineage>
        <taxon>Eukaryota</taxon>
        <taxon>Sar</taxon>
        <taxon>Stramenopiles</taxon>
        <taxon>Ochrophyta</taxon>
        <taxon>Bacillariophyta</taxon>
        <taxon>Fragilariophyceae</taxon>
        <taxon>Fragilariophycidae</taxon>
        <taxon>Cyclophorales</taxon>
        <taxon>Cyclophoraceae</taxon>
        <taxon>Cyclophora</taxon>
    </lineage>
</organism>
<accession>A0A7S1D7P3</accession>
<gene>
    <name evidence="3" type="ORF">CTEN0397_LOCUS10029</name>
</gene>